<keyword evidence="2" id="KW-1185">Reference proteome</keyword>
<evidence type="ECO:0000313" key="1">
    <source>
        <dbReference type="EMBL" id="SPN79717.1"/>
    </source>
</evidence>
<sequence length="131" mass="15095">MQPEQINLRGTIYEPEAAGNLRRWIKGGFNLHVPLWRYDEINVGEIPVPESRIKLSDLLNRIQAYYEQPLILSVINYIERHDPTVEGELDEFRERILAGEKVERSEPLYGLIHLEGIVPEGQGDYVLQLGS</sequence>
<organism evidence="1">
    <name type="scientific">Brazilian cedratvirus IHUMI</name>
    <dbReference type="NCBI Taxonomy" id="2126980"/>
    <lineage>
        <taxon>Viruses</taxon>
        <taxon>Pithoviruses</taxon>
        <taxon>Orthocedratvirinae</taxon>
        <taxon>Alphacedratvirus</taxon>
        <taxon>Alphacedratvirus brasiliense</taxon>
    </lineage>
</organism>
<reference evidence="1" key="1">
    <citation type="submission" date="2018-03" db="EMBL/GenBank/DDBJ databases">
        <authorList>
            <consortium name="Urmite Genomes"/>
        </authorList>
    </citation>
    <scope>NUCLEOTIDE SEQUENCE [LARGE SCALE GENOMIC DNA]</scope>
    <source>
        <strain evidence="1">IHUMI-27.7</strain>
    </source>
</reference>
<dbReference type="Proteomes" id="UP000273054">
    <property type="component" value="Segment"/>
</dbReference>
<protein>
    <submittedName>
        <fullName evidence="1">Ankyrin repeat-containing protein</fullName>
    </submittedName>
</protein>
<accession>A0A2R8FFA4</accession>
<proteinExistence type="predicted"/>
<gene>
    <name evidence="1" type="ORF">BRZCDTV_485</name>
</gene>
<dbReference type="EMBL" id="LT994651">
    <property type="protein sequence ID" value="SPN79717.1"/>
    <property type="molecule type" value="Genomic_DNA"/>
</dbReference>
<evidence type="ECO:0000313" key="2">
    <source>
        <dbReference type="Proteomes" id="UP000273054"/>
    </source>
</evidence>
<name>A0A2R8FFA4_9VIRU</name>